<dbReference type="InterPro" id="IPR014228">
    <property type="entry name" value="Spore_polysacc_deacetyl_YlxY"/>
</dbReference>
<dbReference type="InterPro" id="IPR002509">
    <property type="entry name" value="NODB_dom"/>
</dbReference>
<organism evidence="2 3">
    <name type="scientific">Rossellomorea aquimaris</name>
    <dbReference type="NCBI Taxonomy" id="189382"/>
    <lineage>
        <taxon>Bacteria</taxon>
        <taxon>Bacillati</taxon>
        <taxon>Bacillota</taxon>
        <taxon>Bacilli</taxon>
        <taxon>Bacillales</taxon>
        <taxon>Bacillaceae</taxon>
        <taxon>Rossellomorea</taxon>
    </lineage>
</organism>
<comment type="caution">
    <text evidence="2">The sequence shown here is derived from an EMBL/GenBank/DDBJ whole genome shotgun (WGS) entry which is preliminary data.</text>
</comment>
<dbReference type="GO" id="GO:0016020">
    <property type="term" value="C:membrane"/>
    <property type="evidence" value="ECO:0007669"/>
    <property type="project" value="TreeGrafter"/>
</dbReference>
<evidence type="ECO:0000313" key="2">
    <source>
        <dbReference type="EMBL" id="RBP06769.1"/>
    </source>
</evidence>
<dbReference type="NCBIfam" id="TIGR02873">
    <property type="entry name" value="spore_ylxY"/>
    <property type="match status" value="1"/>
</dbReference>
<dbReference type="AlphaFoldDB" id="A0A366EZ50"/>
<proteinExistence type="predicted"/>
<name>A0A366EZ50_9BACI</name>
<accession>A0A366EZ50</accession>
<dbReference type="OrthoDB" id="9812065at2"/>
<dbReference type="PANTHER" id="PTHR10587:SF80">
    <property type="entry name" value="CHITOOLIGOSACCHARIDE DEACETYLASE"/>
    <property type="match status" value="1"/>
</dbReference>
<dbReference type="GO" id="GO:0005975">
    <property type="term" value="P:carbohydrate metabolic process"/>
    <property type="evidence" value="ECO:0007669"/>
    <property type="project" value="InterPro"/>
</dbReference>
<gene>
    <name evidence="2" type="ORF">DET59_102152</name>
</gene>
<dbReference type="SUPFAM" id="SSF88713">
    <property type="entry name" value="Glycoside hydrolase/deacetylase"/>
    <property type="match status" value="1"/>
</dbReference>
<sequence length="334" mass="37859">MDRKYLIGISLIAILTLVVVENPLSDQYVTGLKQESLEVNGVSEPYDLTRKIKEEAKLREVPAQDAVIDTVWKATPGYNGLKVDVEASLQNMKKQKSFDEDKLIYKQIPPETHLPDLPASPVYRGNPDKPMVSLIINVAWGNEYIPDMLATLKKHQVYATFFLEGRWVKNNPDLAKMIVDAGHEVGNHSYSHPDMKSLESAKVREELKKTNEIIEVTTGDKVKWFAPPSGSYREEVINIADEMHMRTIMWSVDTIDWQKPQPSVLIERVMRKMHKGAIVLMHPTASTANSLNMLILQIKEKNLRLGTISSLVKEERIVEDVDNSSEQGNSNKKQ</sequence>
<dbReference type="InterPro" id="IPR050248">
    <property type="entry name" value="Polysacc_deacetylase_ArnD"/>
</dbReference>
<dbReference type="RefSeq" id="WP_113968179.1">
    <property type="nucleotide sequence ID" value="NZ_QNRJ01000002.1"/>
</dbReference>
<dbReference type="CDD" id="cd10950">
    <property type="entry name" value="CE4_BsYlxY_like"/>
    <property type="match status" value="1"/>
</dbReference>
<evidence type="ECO:0000313" key="3">
    <source>
        <dbReference type="Proteomes" id="UP000252118"/>
    </source>
</evidence>
<dbReference type="GO" id="GO:0016810">
    <property type="term" value="F:hydrolase activity, acting on carbon-nitrogen (but not peptide) bonds"/>
    <property type="evidence" value="ECO:0007669"/>
    <property type="project" value="InterPro"/>
</dbReference>
<reference evidence="2 3" key="1">
    <citation type="submission" date="2018-06" db="EMBL/GenBank/DDBJ databases">
        <title>Freshwater and sediment microbial communities from various areas in North America, analyzing microbe dynamics in response to fracking.</title>
        <authorList>
            <person name="Lamendella R."/>
        </authorList>
    </citation>
    <scope>NUCLEOTIDE SEQUENCE [LARGE SCALE GENOMIC DNA]</scope>
    <source>
        <strain evidence="2 3">97B</strain>
    </source>
</reference>
<dbReference type="Gene3D" id="3.20.20.370">
    <property type="entry name" value="Glycoside hydrolase/deacetylase"/>
    <property type="match status" value="1"/>
</dbReference>
<dbReference type="InterPro" id="IPR011330">
    <property type="entry name" value="Glyco_hydro/deAcase_b/a-brl"/>
</dbReference>
<dbReference type="EMBL" id="QNRJ01000002">
    <property type="protein sequence ID" value="RBP06769.1"/>
    <property type="molecule type" value="Genomic_DNA"/>
</dbReference>
<dbReference type="Proteomes" id="UP000252118">
    <property type="component" value="Unassembled WGS sequence"/>
</dbReference>
<dbReference type="PROSITE" id="PS51677">
    <property type="entry name" value="NODB"/>
    <property type="match status" value="1"/>
</dbReference>
<evidence type="ECO:0000259" key="1">
    <source>
        <dbReference type="PROSITE" id="PS51677"/>
    </source>
</evidence>
<feature type="domain" description="NodB homology" evidence="1">
    <location>
        <begin position="130"/>
        <end position="306"/>
    </location>
</feature>
<protein>
    <submittedName>
        <fullName evidence="2">Putative sporulation protein (Polysaccharide deacetylase family)</fullName>
    </submittedName>
</protein>
<dbReference type="PANTHER" id="PTHR10587">
    <property type="entry name" value="GLYCOSYL TRANSFERASE-RELATED"/>
    <property type="match status" value="1"/>
</dbReference>
<dbReference type="Pfam" id="PF01522">
    <property type="entry name" value="Polysacc_deac_1"/>
    <property type="match status" value="1"/>
</dbReference>